<evidence type="ECO:0000313" key="2">
    <source>
        <dbReference type="Proteomes" id="UP000295416"/>
    </source>
</evidence>
<protein>
    <recommendedName>
        <fullName evidence="3">Beta-lactamase superfamily II metal-dependent hydrolase</fullName>
    </recommendedName>
</protein>
<dbReference type="Proteomes" id="UP000295416">
    <property type="component" value="Unassembled WGS sequence"/>
</dbReference>
<dbReference type="Gene3D" id="3.60.15.10">
    <property type="entry name" value="Ribonuclease Z/Hydroxyacylglutathione hydrolase-like"/>
    <property type="match status" value="1"/>
</dbReference>
<dbReference type="RefSeq" id="WP_132743182.1">
    <property type="nucleotide sequence ID" value="NZ_SLXK01000002.1"/>
</dbReference>
<reference evidence="1 2" key="1">
    <citation type="submission" date="2019-03" db="EMBL/GenBank/DDBJ databases">
        <title>Genomic Encyclopedia of Type Strains, Phase IV (KMG-IV): sequencing the most valuable type-strain genomes for metagenomic binning, comparative biology and taxonomic classification.</title>
        <authorList>
            <person name="Goeker M."/>
        </authorList>
    </citation>
    <scope>NUCLEOTIDE SEQUENCE [LARGE SCALE GENOMIC DNA]</scope>
    <source>
        <strain evidence="1 2">DSM 19377</strain>
    </source>
</reference>
<dbReference type="OrthoDB" id="2696637at2"/>
<dbReference type="EMBL" id="SLXK01000002">
    <property type="protein sequence ID" value="TCP31611.1"/>
    <property type="molecule type" value="Genomic_DNA"/>
</dbReference>
<name>A0A4R2PBV4_9BACL</name>
<comment type="caution">
    <text evidence="1">The sequence shown here is derived from an EMBL/GenBank/DDBJ whole genome shotgun (WGS) entry which is preliminary data.</text>
</comment>
<dbReference type="InterPro" id="IPR036866">
    <property type="entry name" value="RibonucZ/Hydroxyglut_hydro"/>
</dbReference>
<accession>A0A4R2PBV4</accession>
<sequence>MKKLIFLAITIIFVAAAGHVYSKGVPLLNKRVKFFLEHDEIAVTFLALPDGEATLAQTASNQNILINTGSKPSYNVLREELKIYGVTHINDVIITKNTEPYMGNIIKLVKNYNVNTVITSKENIHAMCLKNSAIDCSIFTVPNKSDFRIGQRLNIHILNESAGGEWNLLLTYGKNHIYYMSNRGTALHLQNPYSATVLKVPDFGRIEVNNELVEKIDPEIAIVFRKEKSKVNSLLYDELEKGLMDIYEIGKIGNVTIKMNPFVYEVITVN</sequence>
<proteinExistence type="predicted"/>
<organism evidence="1 2">
    <name type="scientific">Scopulibacillus darangshiensis</name>
    <dbReference type="NCBI Taxonomy" id="442528"/>
    <lineage>
        <taxon>Bacteria</taxon>
        <taxon>Bacillati</taxon>
        <taxon>Bacillota</taxon>
        <taxon>Bacilli</taxon>
        <taxon>Bacillales</taxon>
        <taxon>Sporolactobacillaceae</taxon>
        <taxon>Scopulibacillus</taxon>
    </lineage>
</organism>
<gene>
    <name evidence="1" type="ORF">EV207_102101</name>
</gene>
<evidence type="ECO:0008006" key="3">
    <source>
        <dbReference type="Google" id="ProtNLM"/>
    </source>
</evidence>
<dbReference type="AlphaFoldDB" id="A0A4R2PBV4"/>
<evidence type="ECO:0000313" key="1">
    <source>
        <dbReference type="EMBL" id="TCP31611.1"/>
    </source>
</evidence>
<keyword evidence="2" id="KW-1185">Reference proteome</keyword>